<dbReference type="EMBL" id="JAUHJQ010000002">
    <property type="protein sequence ID" value="MDN4172739.1"/>
    <property type="molecule type" value="Genomic_DNA"/>
</dbReference>
<accession>A0ABT8FDR3</accession>
<reference evidence="2" key="1">
    <citation type="submission" date="2023-06" db="EMBL/GenBank/DDBJ databases">
        <title>Draft genome sequence of Nocardioides sp. SOB77.</title>
        <authorList>
            <person name="Zhang G."/>
        </authorList>
    </citation>
    <scope>NUCLEOTIDE SEQUENCE</scope>
    <source>
        <strain evidence="2">SOB77</strain>
    </source>
</reference>
<comment type="caution">
    <text evidence="2">The sequence shown here is derived from an EMBL/GenBank/DDBJ whole genome shotgun (WGS) entry which is preliminary data.</text>
</comment>
<evidence type="ECO:0008006" key="4">
    <source>
        <dbReference type="Google" id="ProtNLM"/>
    </source>
</evidence>
<protein>
    <recommendedName>
        <fullName evidence="4">Peptidase</fullName>
    </recommendedName>
</protein>
<dbReference type="Gene3D" id="1.50.10.20">
    <property type="match status" value="1"/>
</dbReference>
<dbReference type="InterPro" id="IPR008930">
    <property type="entry name" value="Terpenoid_cyclase/PrenylTrfase"/>
</dbReference>
<feature type="chain" id="PRO_5046234203" description="Peptidase" evidence="1">
    <location>
        <begin position="29"/>
        <end position="360"/>
    </location>
</feature>
<name>A0ABT8FDR3_9ACTN</name>
<dbReference type="Proteomes" id="UP001168620">
    <property type="component" value="Unassembled WGS sequence"/>
</dbReference>
<keyword evidence="1" id="KW-0732">Signal</keyword>
<evidence type="ECO:0000313" key="3">
    <source>
        <dbReference type="Proteomes" id="UP001168620"/>
    </source>
</evidence>
<keyword evidence="3" id="KW-1185">Reference proteome</keyword>
<evidence type="ECO:0000256" key="1">
    <source>
        <dbReference type="SAM" id="SignalP"/>
    </source>
</evidence>
<dbReference type="SUPFAM" id="SSF48239">
    <property type="entry name" value="Terpenoid cyclases/Protein prenyltransferases"/>
    <property type="match status" value="1"/>
</dbReference>
<feature type="signal peptide" evidence="1">
    <location>
        <begin position="1"/>
        <end position="28"/>
    </location>
</feature>
<organism evidence="2 3">
    <name type="scientific">Nocardioides oceani</name>
    <dbReference type="NCBI Taxonomy" id="3058369"/>
    <lineage>
        <taxon>Bacteria</taxon>
        <taxon>Bacillati</taxon>
        <taxon>Actinomycetota</taxon>
        <taxon>Actinomycetes</taxon>
        <taxon>Propionibacteriales</taxon>
        <taxon>Nocardioidaceae</taxon>
        <taxon>Nocardioides</taxon>
    </lineage>
</organism>
<sequence length="360" mass="36601">MRNAARLLAGGIAAAVLSGGLVAAPAHAAAEDTAARWLTGELTDGLVHNDQYDFDDYGLTADVAIALDAVGGRAADARKVRRALAPHVDSWTTGVDFGSDDVYAGSVAKAAVVAQRTGGDARAFGGVDLVERLEARVVATGAAKGRIQDQGSADYANTLGQAFAAEALSVAGSPRAGSAVRFLLAQQCGAGFFRVTLDAADAATQSCADAPRANAKPSVDATAAAVLSLREVPQPTTKVKRAVTAALAWLAKREQRDGLYASQGQRTGGDPNANSTGLAAWALGDSGRCGAARTAARAVAKLQLTSANAGTPLAGEKGAVAFDRAAKKAGRDGISVEERDQWRRATAQSAPGLSYVAGCR</sequence>
<proteinExistence type="predicted"/>
<gene>
    <name evidence="2" type="ORF">QWY28_07295</name>
</gene>
<evidence type="ECO:0000313" key="2">
    <source>
        <dbReference type="EMBL" id="MDN4172739.1"/>
    </source>
</evidence>
<dbReference type="RefSeq" id="WP_300951655.1">
    <property type="nucleotide sequence ID" value="NZ_JAUHJQ010000002.1"/>
</dbReference>